<reference evidence="11 12" key="2">
    <citation type="submission" date="2024-07" db="EMBL/GenBank/DDBJ databases">
        <authorList>
            <person name="Akdeniz Z."/>
        </authorList>
    </citation>
    <scope>NUCLEOTIDE SEQUENCE [LARGE SCALE GENOMIC DNA]</scope>
</reference>
<dbReference type="EMBL" id="CAXDID020000067">
    <property type="protein sequence ID" value="CAL6013065.1"/>
    <property type="molecule type" value="Genomic_DNA"/>
</dbReference>
<dbReference type="GO" id="GO:0032259">
    <property type="term" value="P:methylation"/>
    <property type="evidence" value="ECO:0007669"/>
    <property type="project" value="UniProtKB-KW"/>
</dbReference>
<dbReference type="CDD" id="cd02440">
    <property type="entry name" value="AdoMet_MTases"/>
    <property type="match status" value="1"/>
</dbReference>
<dbReference type="EMBL" id="CATOUU010000884">
    <property type="protein sequence ID" value="CAI9957343.1"/>
    <property type="molecule type" value="Genomic_DNA"/>
</dbReference>
<protein>
    <recommendedName>
        <fullName evidence="5">Arsenite methyltransferase</fullName>
        <ecNumber evidence="4">2.1.1.137</ecNumber>
    </recommendedName>
</protein>
<name>A0AA86V5D4_9EUKA</name>
<comment type="catalytic activity">
    <reaction evidence="6">
        <text>arsenic triglutathione + [thioredoxin]-dithiol + S-adenosyl-L-methionine + 2 H2O = methylarsonous acid + [thioredoxin]-disulfide + 3 glutathione + S-adenosyl-L-homocysteine + H(+)</text>
        <dbReference type="Rhea" id="RHEA:69460"/>
        <dbReference type="Rhea" id="RHEA-COMP:10698"/>
        <dbReference type="Rhea" id="RHEA-COMP:10700"/>
        <dbReference type="ChEBI" id="CHEBI:15377"/>
        <dbReference type="ChEBI" id="CHEBI:15378"/>
        <dbReference type="ChEBI" id="CHEBI:17826"/>
        <dbReference type="ChEBI" id="CHEBI:29950"/>
        <dbReference type="ChEBI" id="CHEBI:50058"/>
        <dbReference type="ChEBI" id="CHEBI:57856"/>
        <dbReference type="ChEBI" id="CHEBI:57925"/>
        <dbReference type="ChEBI" id="CHEBI:59789"/>
        <dbReference type="ChEBI" id="CHEBI:183640"/>
        <dbReference type="EC" id="2.1.1.137"/>
    </reaction>
</comment>
<comment type="catalytic activity">
    <reaction evidence="8">
        <text>arsenic triglutathione + 3 [thioredoxin]-dithiol + 3 S-adenosyl-L-methionine = trimethylarsine + 3 [thioredoxin]-disulfide + 3 glutathione + 3 S-adenosyl-L-homocysteine + 3 H(+)</text>
        <dbReference type="Rhea" id="RHEA:69432"/>
        <dbReference type="Rhea" id="RHEA-COMP:10698"/>
        <dbReference type="Rhea" id="RHEA-COMP:10700"/>
        <dbReference type="ChEBI" id="CHEBI:15378"/>
        <dbReference type="ChEBI" id="CHEBI:27130"/>
        <dbReference type="ChEBI" id="CHEBI:29950"/>
        <dbReference type="ChEBI" id="CHEBI:50058"/>
        <dbReference type="ChEBI" id="CHEBI:57856"/>
        <dbReference type="ChEBI" id="CHEBI:57925"/>
        <dbReference type="ChEBI" id="CHEBI:59789"/>
        <dbReference type="ChEBI" id="CHEBI:183640"/>
        <dbReference type="EC" id="2.1.1.137"/>
    </reaction>
</comment>
<dbReference type="SUPFAM" id="SSF53335">
    <property type="entry name" value="S-adenosyl-L-methionine-dependent methyltransferases"/>
    <property type="match status" value="1"/>
</dbReference>
<comment type="catalytic activity">
    <reaction evidence="7">
        <text>arsenic triglutathione + 2 [thioredoxin]-dithiol + 2 S-adenosyl-L-methionine + H2O = dimethylarsinous acid + 2 [thioredoxin]-disulfide + 3 glutathione + 2 S-adenosyl-L-homocysteine + 2 H(+)</text>
        <dbReference type="Rhea" id="RHEA:69464"/>
        <dbReference type="Rhea" id="RHEA-COMP:10698"/>
        <dbReference type="Rhea" id="RHEA-COMP:10700"/>
        <dbReference type="ChEBI" id="CHEBI:15377"/>
        <dbReference type="ChEBI" id="CHEBI:15378"/>
        <dbReference type="ChEBI" id="CHEBI:23808"/>
        <dbReference type="ChEBI" id="CHEBI:29950"/>
        <dbReference type="ChEBI" id="CHEBI:50058"/>
        <dbReference type="ChEBI" id="CHEBI:57856"/>
        <dbReference type="ChEBI" id="CHEBI:57925"/>
        <dbReference type="ChEBI" id="CHEBI:59789"/>
        <dbReference type="ChEBI" id="CHEBI:183640"/>
        <dbReference type="EC" id="2.1.1.137"/>
    </reaction>
</comment>
<sequence>MNCTDKKCCEGNCKPEEEVRQQVREQYSKIATQKCCGTGVSCCGSAPQAADQLAKTLGYTVEQLKMLPEGANMGLSCGNPSDVASLKEGDIVLDLGSGGGMDVFVAGLTVGQTGRAIGVDMTAAMIDKARQNAKIFTERSGLSNVEFRLGEIEHLPCADSSVDVVISNCVLNLSQNKEQVWREIFRVLKPNGRVSISDMALLKLLPPQVKQVVNALYGGVTGAVLETQKMVENAGLTNVVLKQKPEYVAAMTSFNDPLYKEVINYLPKDATPSDYLSAVEVQANKPK</sequence>
<keyword evidence="10" id="KW-0489">Methyltransferase</keyword>
<evidence type="ECO:0000259" key="9">
    <source>
        <dbReference type="Pfam" id="PF13847"/>
    </source>
</evidence>
<organism evidence="10">
    <name type="scientific">Hexamita inflata</name>
    <dbReference type="NCBI Taxonomy" id="28002"/>
    <lineage>
        <taxon>Eukaryota</taxon>
        <taxon>Metamonada</taxon>
        <taxon>Diplomonadida</taxon>
        <taxon>Hexamitidae</taxon>
        <taxon>Hexamitinae</taxon>
        <taxon>Hexamita</taxon>
    </lineage>
</organism>
<dbReference type="Pfam" id="PF13847">
    <property type="entry name" value="Methyltransf_31"/>
    <property type="match status" value="1"/>
</dbReference>
<evidence type="ECO:0000256" key="3">
    <source>
        <dbReference type="ARBA" id="ARBA00034487"/>
    </source>
</evidence>
<comment type="similarity">
    <text evidence="3">Belongs to the methyltransferase superfamily. Arsenite methyltransferase family.</text>
</comment>
<evidence type="ECO:0000313" key="11">
    <source>
        <dbReference type="EMBL" id="CAL6013065.1"/>
    </source>
</evidence>
<proteinExistence type="inferred from homology"/>
<dbReference type="PANTHER" id="PTHR43675:SF8">
    <property type="entry name" value="ARSENITE METHYLTRANSFERASE"/>
    <property type="match status" value="1"/>
</dbReference>
<dbReference type="InterPro" id="IPR025714">
    <property type="entry name" value="Methyltranfer_dom"/>
</dbReference>
<dbReference type="NCBIfam" id="NF008823">
    <property type="entry name" value="PRK11873.1"/>
    <property type="match status" value="1"/>
</dbReference>
<evidence type="ECO:0000256" key="8">
    <source>
        <dbReference type="ARBA" id="ARBA00048428"/>
    </source>
</evidence>
<dbReference type="Gene3D" id="3.40.50.150">
    <property type="entry name" value="Vaccinia Virus protein VP39"/>
    <property type="match status" value="1"/>
</dbReference>
<keyword evidence="1" id="KW-0808">Transferase</keyword>
<dbReference type="Proteomes" id="UP001642409">
    <property type="component" value="Unassembled WGS sequence"/>
</dbReference>
<evidence type="ECO:0000256" key="4">
    <source>
        <dbReference type="ARBA" id="ARBA00034521"/>
    </source>
</evidence>
<dbReference type="PANTHER" id="PTHR43675">
    <property type="entry name" value="ARSENITE METHYLTRANSFERASE"/>
    <property type="match status" value="1"/>
</dbReference>
<evidence type="ECO:0000256" key="1">
    <source>
        <dbReference type="ARBA" id="ARBA00022679"/>
    </source>
</evidence>
<reference evidence="10" key="1">
    <citation type="submission" date="2023-06" db="EMBL/GenBank/DDBJ databases">
        <authorList>
            <person name="Kurt Z."/>
        </authorList>
    </citation>
    <scope>NUCLEOTIDE SEQUENCE</scope>
</reference>
<comment type="caution">
    <text evidence="10">The sequence shown here is derived from an EMBL/GenBank/DDBJ whole genome shotgun (WGS) entry which is preliminary data.</text>
</comment>
<evidence type="ECO:0000256" key="7">
    <source>
        <dbReference type="ARBA" id="ARBA00047943"/>
    </source>
</evidence>
<dbReference type="InterPro" id="IPR026669">
    <property type="entry name" value="Arsenite_MeTrfase-like"/>
</dbReference>
<evidence type="ECO:0000256" key="6">
    <source>
        <dbReference type="ARBA" id="ARBA00047941"/>
    </source>
</evidence>
<accession>A0AA86V5D4</accession>
<feature type="domain" description="Methyltransferase" evidence="9">
    <location>
        <begin position="87"/>
        <end position="217"/>
    </location>
</feature>
<keyword evidence="12" id="KW-1185">Reference proteome</keyword>
<evidence type="ECO:0000256" key="2">
    <source>
        <dbReference type="ARBA" id="ARBA00022691"/>
    </source>
</evidence>
<evidence type="ECO:0000256" key="5">
    <source>
        <dbReference type="ARBA" id="ARBA00034545"/>
    </source>
</evidence>
<dbReference type="GO" id="GO:0030791">
    <property type="term" value="F:arsenite methyltransferase activity"/>
    <property type="evidence" value="ECO:0007669"/>
    <property type="project" value="UniProtKB-EC"/>
</dbReference>
<dbReference type="AlphaFoldDB" id="A0AA86V5D4"/>
<evidence type="ECO:0000313" key="10">
    <source>
        <dbReference type="EMBL" id="CAI9957343.1"/>
    </source>
</evidence>
<keyword evidence="2" id="KW-0949">S-adenosyl-L-methionine</keyword>
<dbReference type="InterPro" id="IPR029063">
    <property type="entry name" value="SAM-dependent_MTases_sf"/>
</dbReference>
<dbReference type="EC" id="2.1.1.137" evidence="4"/>
<gene>
    <name evidence="11" type="ORF">HINF_LOCUS23610</name>
    <name evidence="10" type="ORF">HINF_LOCUS44988</name>
</gene>
<evidence type="ECO:0000313" key="12">
    <source>
        <dbReference type="Proteomes" id="UP001642409"/>
    </source>
</evidence>